<proteinExistence type="predicted"/>
<dbReference type="Pfam" id="PF14384">
    <property type="entry name" value="BrnA_antitoxin"/>
    <property type="match status" value="1"/>
</dbReference>
<accession>A0A1F6A1E1</accession>
<organism evidence="1 2">
    <name type="scientific">Candidatus Gottesmanbacteria bacterium RIFCSPHIGHO2_01_FULL_47_48</name>
    <dbReference type="NCBI Taxonomy" id="1798381"/>
    <lineage>
        <taxon>Bacteria</taxon>
        <taxon>Candidatus Gottesmaniibacteriota</taxon>
    </lineage>
</organism>
<evidence type="ECO:0008006" key="3">
    <source>
        <dbReference type="Google" id="ProtNLM"/>
    </source>
</evidence>
<name>A0A1F6A1E1_9BACT</name>
<dbReference type="Proteomes" id="UP000177871">
    <property type="component" value="Unassembled WGS sequence"/>
</dbReference>
<evidence type="ECO:0000313" key="2">
    <source>
        <dbReference type="Proteomes" id="UP000177871"/>
    </source>
</evidence>
<dbReference type="STRING" id="1798381.A2721_01720"/>
<dbReference type="EMBL" id="MFJK01000014">
    <property type="protein sequence ID" value="OGG18486.1"/>
    <property type="molecule type" value="Genomic_DNA"/>
</dbReference>
<reference evidence="1 2" key="1">
    <citation type="journal article" date="2016" name="Nat. Commun.">
        <title>Thousands of microbial genomes shed light on interconnected biogeochemical processes in an aquifer system.</title>
        <authorList>
            <person name="Anantharaman K."/>
            <person name="Brown C.T."/>
            <person name="Hug L.A."/>
            <person name="Sharon I."/>
            <person name="Castelle C.J."/>
            <person name="Probst A.J."/>
            <person name="Thomas B.C."/>
            <person name="Singh A."/>
            <person name="Wilkins M.J."/>
            <person name="Karaoz U."/>
            <person name="Brodie E.L."/>
            <person name="Williams K.H."/>
            <person name="Hubbard S.S."/>
            <person name="Banfield J.F."/>
        </authorList>
    </citation>
    <scope>NUCLEOTIDE SEQUENCE [LARGE SCALE GENOMIC DNA]</scope>
</reference>
<sequence length="86" mass="9773">MKYFELDEEEKEIEEAFEKGQLKPIKNLAAEKNRLQKAAAYTLAKTKNINIRLSQKVLLKLKAKAAEMGLPYQTLASSILHQAVIK</sequence>
<gene>
    <name evidence="1" type="ORF">A2721_01720</name>
</gene>
<protein>
    <recommendedName>
        <fullName evidence="3">Antitoxin</fullName>
    </recommendedName>
</protein>
<dbReference type="AlphaFoldDB" id="A0A1F6A1E1"/>
<dbReference type="InterPro" id="IPR025528">
    <property type="entry name" value="BrnA_antitoxin"/>
</dbReference>
<comment type="caution">
    <text evidence="1">The sequence shown here is derived from an EMBL/GenBank/DDBJ whole genome shotgun (WGS) entry which is preliminary data.</text>
</comment>
<evidence type="ECO:0000313" key="1">
    <source>
        <dbReference type="EMBL" id="OGG18486.1"/>
    </source>
</evidence>